<dbReference type="InterPro" id="IPR013424">
    <property type="entry name" value="Ice-binding_C"/>
</dbReference>
<name>A0A7X1FYW6_9SPHN</name>
<dbReference type="AlphaFoldDB" id="A0A7X1FYW6"/>
<dbReference type="NCBIfam" id="TIGR02595">
    <property type="entry name" value="PEP_CTERM"/>
    <property type="match status" value="1"/>
</dbReference>
<comment type="caution">
    <text evidence="4">The sequence shown here is derived from an EMBL/GenBank/DDBJ whole genome shotgun (WGS) entry which is preliminary data.</text>
</comment>
<sequence>MMKTSLIALSALAVTLAAPAEARRVTHKHFCNCGHSGGSKTCGSSSSTSTGGTTTSSGGTTTSSGGTTTTSGGTTTTSGGTTTTSGGTTTTSSGGSSTSSGGTAVPEPGVMGLMGLSLMALGVARRRQKRLAA</sequence>
<feature type="domain" description="Ice-binding protein C-terminal" evidence="3">
    <location>
        <begin position="104"/>
        <end position="126"/>
    </location>
</feature>
<feature type="chain" id="PRO_5030680903" evidence="2">
    <location>
        <begin position="23"/>
        <end position="133"/>
    </location>
</feature>
<organism evidence="4 5">
    <name type="scientific">Novosphingobium piscinae</name>
    <dbReference type="NCBI Taxonomy" id="1507448"/>
    <lineage>
        <taxon>Bacteria</taxon>
        <taxon>Pseudomonadati</taxon>
        <taxon>Pseudomonadota</taxon>
        <taxon>Alphaproteobacteria</taxon>
        <taxon>Sphingomonadales</taxon>
        <taxon>Sphingomonadaceae</taxon>
        <taxon>Novosphingobium</taxon>
    </lineage>
</organism>
<dbReference type="Proteomes" id="UP000551327">
    <property type="component" value="Unassembled WGS sequence"/>
</dbReference>
<dbReference type="EMBL" id="JACLAX010000008">
    <property type="protein sequence ID" value="MBC2669414.1"/>
    <property type="molecule type" value="Genomic_DNA"/>
</dbReference>
<evidence type="ECO:0000259" key="3">
    <source>
        <dbReference type="Pfam" id="PF07589"/>
    </source>
</evidence>
<evidence type="ECO:0000256" key="1">
    <source>
        <dbReference type="SAM" id="MobiDB-lite"/>
    </source>
</evidence>
<evidence type="ECO:0000256" key="2">
    <source>
        <dbReference type="SAM" id="SignalP"/>
    </source>
</evidence>
<keyword evidence="2" id="KW-0732">Signal</keyword>
<keyword evidence="5" id="KW-1185">Reference proteome</keyword>
<proteinExistence type="predicted"/>
<evidence type="ECO:0000313" key="4">
    <source>
        <dbReference type="EMBL" id="MBC2669414.1"/>
    </source>
</evidence>
<protein>
    <submittedName>
        <fullName evidence="4">PEP-CTERM sorting domain-containing protein</fullName>
    </submittedName>
</protein>
<feature type="signal peptide" evidence="2">
    <location>
        <begin position="1"/>
        <end position="22"/>
    </location>
</feature>
<evidence type="ECO:0000313" key="5">
    <source>
        <dbReference type="Proteomes" id="UP000551327"/>
    </source>
</evidence>
<reference evidence="4 5" key="1">
    <citation type="submission" date="2020-08" db="EMBL/GenBank/DDBJ databases">
        <title>The genome sequence of type strain Novosphingobium piscinae KCTC 42194.</title>
        <authorList>
            <person name="Liu Y."/>
        </authorList>
    </citation>
    <scope>NUCLEOTIDE SEQUENCE [LARGE SCALE GENOMIC DNA]</scope>
    <source>
        <strain evidence="4 5">KCTC 42194</strain>
    </source>
</reference>
<accession>A0A7X1FYW6</accession>
<gene>
    <name evidence="4" type="ORF">H7F53_09690</name>
</gene>
<dbReference type="Pfam" id="PF07589">
    <property type="entry name" value="PEP-CTERM"/>
    <property type="match status" value="1"/>
</dbReference>
<feature type="compositionally biased region" description="Low complexity" evidence="1">
    <location>
        <begin position="38"/>
        <end position="110"/>
    </location>
</feature>
<feature type="region of interest" description="Disordered" evidence="1">
    <location>
        <begin position="35"/>
        <end position="110"/>
    </location>
</feature>